<dbReference type="RefSeq" id="XP_040724243.1">
    <property type="nucleotide sequence ID" value="XM_040869597.1"/>
</dbReference>
<sequence>MFWQAQRPSLACWPQEVQSGHPACFPLPQVLLASAGAALLSKLPHSLPLPWLHACCPRPASPAQSEAVPALLLLLACRLCCLARPHCSSLPLESVKRSR</sequence>
<proteinExistence type="predicted"/>
<name>A0A1Y2FBX2_PROLT</name>
<comment type="caution">
    <text evidence="1">The sequence shown here is derived from an EMBL/GenBank/DDBJ whole genome shotgun (WGS) entry which is preliminary data.</text>
</comment>
<organism evidence="1 2">
    <name type="scientific">Protomyces lactucae-debilis</name>
    <dbReference type="NCBI Taxonomy" id="2754530"/>
    <lineage>
        <taxon>Eukaryota</taxon>
        <taxon>Fungi</taxon>
        <taxon>Dikarya</taxon>
        <taxon>Ascomycota</taxon>
        <taxon>Taphrinomycotina</taxon>
        <taxon>Taphrinomycetes</taxon>
        <taxon>Taphrinales</taxon>
        <taxon>Protomycetaceae</taxon>
        <taxon>Protomyces</taxon>
    </lineage>
</organism>
<dbReference type="EMBL" id="MCFI01000013">
    <property type="protein sequence ID" value="ORY80355.1"/>
    <property type="molecule type" value="Genomic_DNA"/>
</dbReference>
<evidence type="ECO:0000313" key="2">
    <source>
        <dbReference type="Proteomes" id="UP000193685"/>
    </source>
</evidence>
<dbReference type="Proteomes" id="UP000193685">
    <property type="component" value="Unassembled WGS sequence"/>
</dbReference>
<gene>
    <name evidence="1" type="ORF">BCR37DRAFT_381021</name>
</gene>
<evidence type="ECO:0000313" key="1">
    <source>
        <dbReference type="EMBL" id="ORY80355.1"/>
    </source>
</evidence>
<reference evidence="1 2" key="1">
    <citation type="submission" date="2016-07" db="EMBL/GenBank/DDBJ databases">
        <title>Pervasive Adenine N6-methylation of Active Genes in Fungi.</title>
        <authorList>
            <consortium name="DOE Joint Genome Institute"/>
            <person name="Mondo S.J."/>
            <person name="Dannebaum R.O."/>
            <person name="Kuo R.C."/>
            <person name="Labutti K."/>
            <person name="Haridas S."/>
            <person name="Kuo A."/>
            <person name="Salamov A."/>
            <person name="Ahrendt S.R."/>
            <person name="Lipzen A."/>
            <person name="Sullivan W."/>
            <person name="Andreopoulos W.B."/>
            <person name="Clum A."/>
            <person name="Lindquist E."/>
            <person name="Daum C."/>
            <person name="Ramamoorthy G.K."/>
            <person name="Gryganskyi A."/>
            <person name="Culley D."/>
            <person name="Magnuson J.K."/>
            <person name="James T.Y."/>
            <person name="O'Malley M.A."/>
            <person name="Stajich J.E."/>
            <person name="Spatafora J.W."/>
            <person name="Visel A."/>
            <person name="Grigoriev I.V."/>
        </authorList>
    </citation>
    <scope>NUCLEOTIDE SEQUENCE [LARGE SCALE GENOMIC DNA]</scope>
    <source>
        <strain evidence="1 2">12-1054</strain>
    </source>
</reference>
<dbReference type="GeneID" id="63786196"/>
<accession>A0A1Y2FBX2</accession>
<dbReference type="AlphaFoldDB" id="A0A1Y2FBX2"/>
<protein>
    <submittedName>
        <fullName evidence="1">Uncharacterized protein</fullName>
    </submittedName>
</protein>
<keyword evidence="2" id="KW-1185">Reference proteome</keyword>